<protein>
    <submittedName>
        <fullName evidence="1">Uncharacterized protein</fullName>
    </submittedName>
</protein>
<gene>
    <name evidence="1" type="ORF">UX92_C0009G0027</name>
</gene>
<accession>A0A0G1SK50</accession>
<dbReference type="Proteomes" id="UP000034565">
    <property type="component" value="Unassembled WGS sequence"/>
</dbReference>
<name>A0A0G1SK50_9BACT</name>
<proteinExistence type="predicted"/>
<dbReference type="AlphaFoldDB" id="A0A0G1SK50"/>
<reference evidence="1 2" key="1">
    <citation type="journal article" date="2015" name="Nature">
        <title>rRNA introns, odd ribosomes, and small enigmatic genomes across a large radiation of phyla.</title>
        <authorList>
            <person name="Brown C.T."/>
            <person name="Hug L.A."/>
            <person name="Thomas B.C."/>
            <person name="Sharon I."/>
            <person name="Castelle C.J."/>
            <person name="Singh A."/>
            <person name="Wilkins M.J."/>
            <person name="Williams K.H."/>
            <person name="Banfield J.F."/>
        </authorList>
    </citation>
    <scope>NUCLEOTIDE SEQUENCE [LARGE SCALE GENOMIC DNA]</scope>
</reference>
<evidence type="ECO:0000313" key="2">
    <source>
        <dbReference type="Proteomes" id="UP000034565"/>
    </source>
</evidence>
<evidence type="ECO:0000313" key="1">
    <source>
        <dbReference type="EMBL" id="KKU69817.1"/>
    </source>
</evidence>
<organism evidence="1 2">
    <name type="scientific">Candidatus Amesbacteria bacterium GW2011_GWA1_47_20</name>
    <dbReference type="NCBI Taxonomy" id="1618354"/>
    <lineage>
        <taxon>Bacteria</taxon>
        <taxon>Candidatus Amesiibacteriota</taxon>
    </lineage>
</organism>
<dbReference type="EMBL" id="LCOA01000009">
    <property type="protein sequence ID" value="KKU69817.1"/>
    <property type="molecule type" value="Genomic_DNA"/>
</dbReference>
<sequence length="293" mass="32775">MGVSEREVFCWRSKYGGCSATVARQLVELKTGVQFPSPTHMKDILVPGLVNLVINDTQIPDDKVKEVFARMQPSAEVLSASELTVELEKNIAVALLGIENLLQITMLFPGYGADALATTFSPQFRNLISPINKYWVEAYRILSGNKPSYVKLEIPAEVTDGIKKGVTKQIWVCDDVIATGLTIQSIKADISSKLDNNYNPDLRFSYPVQGEINLVWRAFCWLQRKDAVTEPFSVQPTVIYGSQNGKRKVPLNSLSTLLSRNIAGLSARLDYSRKFFNGEEDFVKLLSKLRSYE</sequence>
<comment type="caution">
    <text evidence="1">The sequence shown here is derived from an EMBL/GenBank/DDBJ whole genome shotgun (WGS) entry which is preliminary data.</text>
</comment>